<sequence length="321" mass="36067">MFCHTLSHNPSLCSMVRSICHGSEHLEKEEVLFFADAISQCSNLIRFVCRGWHYDHGPMVKALSSSKHLRTVHLSYHGYEMQECHFFCSISSFFSMLQGWPAIERVIVDYCTISTDEEAYGWWDKPNADTHVEEPLKATCPSLCHFDFQSKTLLDVHLSLLSHIAPSIVHLSESLSIINVSDRALGSVLECWIHFLESLSLSGPGDEGKARGPQDDRPDINGMIASLPQLQTLDVPSAYVSTKSLARGFRRLTTLTFMARLADVVPIADILLHSDSLPALRKFTLGRRHRPYSWDPPCAADLLQPLRDACRERGLDADLSM</sequence>
<evidence type="ECO:0000313" key="2">
    <source>
        <dbReference type="Proteomes" id="UP000814140"/>
    </source>
</evidence>
<proteinExistence type="predicted"/>
<evidence type="ECO:0000313" key="1">
    <source>
        <dbReference type="EMBL" id="KAI0060582.1"/>
    </source>
</evidence>
<accession>A0ACB8SWP5</accession>
<dbReference type="EMBL" id="MU277218">
    <property type="protein sequence ID" value="KAI0060582.1"/>
    <property type="molecule type" value="Genomic_DNA"/>
</dbReference>
<reference evidence="1" key="1">
    <citation type="submission" date="2021-03" db="EMBL/GenBank/DDBJ databases">
        <authorList>
            <consortium name="DOE Joint Genome Institute"/>
            <person name="Ahrendt S."/>
            <person name="Looney B.P."/>
            <person name="Miyauchi S."/>
            <person name="Morin E."/>
            <person name="Drula E."/>
            <person name="Courty P.E."/>
            <person name="Chicoki N."/>
            <person name="Fauchery L."/>
            <person name="Kohler A."/>
            <person name="Kuo A."/>
            <person name="Labutti K."/>
            <person name="Pangilinan J."/>
            <person name="Lipzen A."/>
            <person name="Riley R."/>
            <person name="Andreopoulos W."/>
            <person name="He G."/>
            <person name="Johnson J."/>
            <person name="Barry K.W."/>
            <person name="Grigoriev I.V."/>
            <person name="Nagy L."/>
            <person name="Hibbett D."/>
            <person name="Henrissat B."/>
            <person name="Matheny P.B."/>
            <person name="Labbe J."/>
            <person name="Martin F."/>
        </authorList>
    </citation>
    <scope>NUCLEOTIDE SEQUENCE</scope>
    <source>
        <strain evidence="1">HHB10654</strain>
    </source>
</reference>
<dbReference type="Proteomes" id="UP000814140">
    <property type="component" value="Unassembled WGS sequence"/>
</dbReference>
<keyword evidence="2" id="KW-1185">Reference proteome</keyword>
<comment type="caution">
    <text evidence="1">The sequence shown here is derived from an EMBL/GenBank/DDBJ whole genome shotgun (WGS) entry which is preliminary data.</text>
</comment>
<organism evidence="1 2">
    <name type="scientific">Artomyces pyxidatus</name>
    <dbReference type="NCBI Taxonomy" id="48021"/>
    <lineage>
        <taxon>Eukaryota</taxon>
        <taxon>Fungi</taxon>
        <taxon>Dikarya</taxon>
        <taxon>Basidiomycota</taxon>
        <taxon>Agaricomycotina</taxon>
        <taxon>Agaricomycetes</taxon>
        <taxon>Russulales</taxon>
        <taxon>Auriscalpiaceae</taxon>
        <taxon>Artomyces</taxon>
    </lineage>
</organism>
<reference evidence="1" key="2">
    <citation type="journal article" date="2022" name="New Phytol.">
        <title>Evolutionary transition to the ectomycorrhizal habit in the genomes of a hyperdiverse lineage of mushroom-forming fungi.</title>
        <authorList>
            <person name="Looney B."/>
            <person name="Miyauchi S."/>
            <person name="Morin E."/>
            <person name="Drula E."/>
            <person name="Courty P.E."/>
            <person name="Kohler A."/>
            <person name="Kuo A."/>
            <person name="LaButti K."/>
            <person name="Pangilinan J."/>
            <person name="Lipzen A."/>
            <person name="Riley R."/>
            <person name="Andreopoulos W."/>
            <person name="He G."/>
            <person name="Johnson J."/>
            <person name="Nolan M."/>
            <person name="Tritt A."/>
            <person name="Barry K.W."/>
            <person name="Grigoriev I.V."/>
            <person name="Nagy L.G."/>
            <person name="Hibbett D."/>
            <person name="Henrissat B."/>
            <person name="Matheny P.B."/>
            <person name="Labbe J."/>
            <person name="Martin F.M."/>
        </authorList>
    </citation>
    <scope>NUCLEOTIDE SEQUENCE</scope>
    <source>
        <strain evidence="1">HHB10654</strain>
    </source>
</reference>
<protein>
    <submittedName>
        <fullName evidence="1">Uncharacterized protein</fullName>
    </submittedName>
</protein>
<gene>
    <name evidence="1" type="ORF">BV25DRAFT_946229</name>
</gene>
<name>A0ACB8SWP5_9AGAM</name>